<reference evidence="3" key="1">
    <citation type="submission" date="2023-10" db="EMBL/GenBank/DDBJ databases">
        <authorList>
            <person name="Hackl T."/>
        </authorList>
    </citation>
    <scope>NUCLEOTIDE SEQUENCE</scope>
</reference>
<feature type="domain" description="FAD dependent oxidoreductase" evidence="2">
    <location>
        <begin position="70"/>
        <end position="475"/>
    </location>
</feature>
<gene>
    <name evidence="3" type="ORF">KHLLAP_LOCUS11289</name>
</gene>
<dbReference type="Pfam" id="PF01266">
    <property type="entry name" value="DAO"/>
    <property type="match status" value="1"/>
</dbReference>
<evidence type="ECO:0000313" key="4">
    <source>
        <dbReference type="Proteomes" id="UP001295740"/>
    </source>
</evidence>
<feature type="region of interest" description="Disordered" evidence="1">
    <location>
        <begin position="432"/>
        <end position="451"/>
    </location>
</feature>
<name>A0AAI8YN77_9PEZI</name>
<dbReference type="PANTHER" id="PTHR13847">
    <property type="entry name" value="SARCOSINE DEHYDROGENASE-RELATED"/>
    <property type="match status" value="1"/>
</dbReference>
<keyword evidence="4" id="KW-1185">Reference proteome</keyword>
<sequence>MGAVQSQARTLWTAVKVLLELNKSLQDFLKRASEPPGLPVPNPTKSYWLNDPPFPELVDFRSPVLPGEADIVIIGSGITGAAVARTVLQESKRKGLPQRVVVLEARTLCSGATGRNGGHMKSSPHELFARLRGRLGENRAAALTRFQLAHVGVLTQLCEAEGWDVAECREVETVDLYLDDEARDKAFAEVRELRKWIPELEVEIWDGVGAQKNFEVNSYVKGAISYTAGAMWPFRFVSCVWKDLVSKFGESLSLETGTSVVSVEAKAQSGYAYEVVTSRGTIRCNHVVHATNGFATQFIPGLRGKMAGFLAHMSAQRPGKQFPDLNGTRSWSVMYGPAAFDYVTQRPNIDGKAGDIMLGGGLDRSKDQGLTCMGVWDDSRMEALPFAHISGIFPTIFEPHWGADAEGGRTKQAWSGIVCGTGDMLPFVGRLHPKLTGRKPETSRGTENGVEPGEWVSAGYNGDGMVWAWLSGTALGMMLAGSEKEVVPQRPGLPGGRTTEWVPKNLEPSLRRVKEANLENLIDAFL</sequence>
<dbReference type="Gene3D" id="3.50.50.60">
    <property type="entry name" value="FAD/NAD(P)-binding domain"/>
    <property type="match status" value="1"/>
</dbReference>
<dbReference type="SUPFAM" id="SSF51905">
    <property type="entry name" value="FAD/NAD(P)-binding domain"/>
    <property type="match status" value="1"/>
</dbReference>
<organism evidence="3 4">
    <name type="scientific">Anthostomella pinea</name>
    <dbReference type="NCBI Taxonomy" id="933095"/>
    <lineage>
        <taxon>Eukaryota</taxon>
        <taxon>Fungi</taxon>
        <taxon>Dikarya</taxon>
        <taxon>Ascomycota</taxon>
        <taxon>Pezizomycotina</taxon>
        <taxon>Sordariomycetes</taxon>
        <taxon>Xylariomycetidae</taxon>
        <taxon>Xylariales</taxon>
        <taxon>Xylariaceae</taxon>
        <taxon>Anthostomella</taxon>
    </lineage>
</organism>
<proteinExistence type="predicted"/>
<dbReference type="Proteomes" id="UP001295740">
    <property type="component" value="Unassembled WGS sequence"/>
</dbReference>
<comment type="caution">
    <text evidence="3">The sequence shown here is derived from an EMBL/GenBank/DDBJ whole genome shotgun (WGS) entry which is preliminary data.</text>
</comment>
<dbReference type="PANTHER" id="PTHR13847:SF213">
    <property type="entry name" value="DEPENDENT OXIDOREDUCTASE, PUTATIVE-RELATED"/>
    <property type="match status" value="1"/>
</dbReference>
<dbReference type="GO" id="GO:0005737">
    <property type="term" value="C:cytoplasm"/>
    <property type="evidence" value="ECO:0007669"/>
    <property type="project" value="TreeGrafter"/>
</dbReference>
<evidence type="ECO:0000259" key="2">
    <source>
        <dbReference type="Pfam" id="PF01266"/>
    </source>
</evidence>
<accession>A0AAI8YN77</accession>
<dbReference type="Gene3D" id="3.30.9.10">
    <property type="entry name" value="D-Amino Acid Oxidase, subunit A, domain 2"/>
    <property type="match status" value="1"/>
</dbReference>
<dbReference type="InterPro" id="IPR036188">
    <property type="entry name" value="FAD/NAD-bd_sf"/>
</dbReference>
<dbReference type="InterPro" id="IPR006076">
    <property type="entry name" value="FAD-dep_OxRdtase"/>
</dbReference>
<evidence type="ECO:0000256" key="1">
    <source>
        <dbReference type="SAM" id="MobiDB-lite"/>
    </source>
</evidence>
<dbReference type="AlphaFoldDB" id="A0AAI8YN77"/>
<protein>
    <submittedName>
        <fullName evidence="3">Uu.00g064460.m01.CDS01</fullName>
    </submittedName>
</protein>
<dbReference type="EMBL" id="CAUWAG010000018">
    <property type="protein sequence ID" value="CAJ2510821.1"/>
    <property type="molecule type" value="Genomic_DNA"/>
</dbReference>
<evidence type="ECO:0000313" key="3">
    <source>
        <dbReference type="EMBL" id="CAJ2510821.1"/>
    </source>
</evidence>